<sequence length="66" mass="7447">MKAEDFQRTAAKAQLNLNLGDPIAIIHIYRGNTFIKGGDSKRDREAISETLIRCSLDELDDRKKDA</sequence>
<dbReference type="EMBL" id="CP076022">
    <property type="protein sequence ID" value="QWC10305.1"/>
    <property type="molecule type" value="Genomic_DNA"/>
</dbReference>
<evidence type="ECO:0000313" key="1">
    <source>
        <dbReference type="EMBL" id="QWC10305.1"/>
    </source>
</evidence>
<proteinExistence type="predicted"/>
<dbReference type="AlphaFoldDB" id="A0A975M5N8"/>
<dbReference type="Proteomes" id="UP000676885">
    <property type="component" value="Chromosome"/>
</dbReference>
<organism evidence="1 2">
    <name type="scientific">Arthrobacter jiangjiafuii</name>
    <dbReference type="NCBI Taxonomy" id="2817475"/>
    <lineage>
        <taxon>Bacteria</taxon>
        <taxon>Bacillati</taxon>
        <taxon>Actinomycetota</taxon>
        <taxon>Actinomycetes</taxon>
        <taxon>Micrococcales</taxon>
        <taxon>Micrococcaceae</taxon>
        <taxon>Arthrobacter</taxon>
    </lineage>
</organism>
<dbReference type="RefSeq" id="WP_210231503.1">
    <property type="nucleotide sequence ID" value="NZ_CP076022.1"/>
</dbReference>
<gene>
    <name evidence="1" type="ORF">KKR91_01225</name>
</gene>
<accession>A0A975M5N8</accession>
<reference evidence="1 2" key="1">
    <citation type="submission" date="2021-05" db="EMBL/GenBank/DDBJ databases">
        <title>Novel species in genus Arthrobacter.</title>
        <authorList>
            <person name="Zhang G."/>
        </authorList>
    </citation>
    <scope>NUCLEOTIDE SEQUENCE [LARGE SCALE GENOMIC DNA]</scope>
    <source>
        <strain evidence="2">zg-ZUI227</strain>
    </source>
</reference>
<evidence type="ECO:0000313" key="2">
    <source>
        <dbReference type="Proteomes" id="UP000676885"/>
    </source>
</evidence>
<keyword evidence="2" id="KW-1185">Reference proteome</keyword>
<dbReference type="KEGG" id="ajg:KKR91_01225"/>
<protein>
    <submittedName>
        <fullName evidence="1">Uncharacterized protein</fullName>
    </submittedName>
</protein>
<name>A0A975M5N8_9MICC</name>